<accession>A0A927H455</accession>
<feature type="region of interest" description="Disordered" evidence="2">
    <location>
        <begin position="27"/>
        <end position="47"/>
    </location>
</feature>
<evidence type="ECO:0000256" key="1">
    <source>
        <dbReference type="SAM" id="Coils"/>
    </source>
</evidence>
<dbReference type="PROSITE" id="PS51257">
    <property type="entry name" value="PROKAR_LIPOPROTEIN"/>
    <property type="match status" value="1"/>
</dbReference>
<keyword evidence="5" id="KW-1185">Reference proteome</keyword>
<feature type="compositionally biased region" description="Polar residues" evidence="2">
    <location>
        <begin position="27"/>
        <end position="39"/>
    </location>
</feature>
<dbReference type="InterPro" id="IPR006059">
    <property type="entry name" value="SBP"/>
</dbReference>
<dbReference type="RefSeq" id="WP_190857242.1">
    <property type="nucleotide sequence ID" value="NZ_JACXIY010000001.1"/>
</dbReference>
<name>A0A927H455_9BACL</name>
<gene>
    <name evidence="4" type="ORF">IDH41_00395</name>
</gene>
<evidence type="ECO:0000256" key="2">
    <source>
        <dbReference type="SAM" id="MobiDB-lite"/>
    </source>
</evidence>
<dbReference type="InterPro" id="IPR050490">
    <property type="entry name" value="Bact_solute-bd_prot1"/>
</dbReference>
<evidence type="ECO:0000313" key="4">
    <source>
        <dbReference type="EMBL" id="MBD2867017.1"/>
    </source>
</evidence>
<evidence type="ECO:0000256" key="3">
    <source>
        <dbReference type="SAM" id="SignalP"/>
    </source>
</evidence>
<sequence>MKKSSFITLAIILSLAILVAGCSGTNNANSGNTPSTIPNEESKGETNEPVKLKLWGGVPAESGPQAVVDSWNRENPDIQVTYERYVNDDAGNLKLETALLSSTDGPDIFITYGDERMTKRVDAGMAAPLDDLISKAGFDVEGVIGSSDIKKFDGQYYYLPGTRSKAVVIINKKALDEIGETVPTDWTWDDFAALAKKLTNGSRKGTMTDPAIHTLGEMTLASSKPQDSYLTPDGMSNFDSPALRKGLEIEKELEDSGAMTKYTDVLVGKLSLQNELLNEKVAMMPAGLYLLRYIKDTQNFPHDFPVVFAPMPQYEKGGNVNPMGGTGDYISINKNSANKEAAMKFISWYLQGGNIQMVPGGRIPSNKKADSAEIAKLLIGDSGHLIDTASLTAILSATYTYPTQYNVPVPTELKDSIYKDELEKYLLDVQSIDETLANMKKRADEAIQKAKK</sequence>
<dbReference type="EMBL" id="JACXIY010000001">
    <property type="protein sequence ID" value="MBD2867017.1"/>
    <property type="molecule type" value="Genomic_DNA"/>
</dbReference>
<organism evidence="4 5">
    <name type="scientific">Paenibacillus arenilitoris</name>
    <dbReference type="NCBI Taxonomy" id="2772299"/>
    <lineage>
        <taxon>Bacteria</taxon>
        <taxon>Bacillati</taxon>
        <taxon>Bacillota</taxon>
        <taxon>Bacilli</taxon>
        <taxon>Bacillales</taxon>
        <taxon>Paenibacillaceae</taxon>
        <taxon>Paenibacillus</taxon>
    </lineage>
</organism>
<reference evidence="4" key="1">
    <citation type="submission" date="2020-09" db="EMBL/GenBank/DDBJ databases">
        <title>A novel bacterium of genus Paenibacillus, isolated from South China Sea.</title>
        <authorList>
            <person name="Huang H."/>
            <person name="Mo K."/>
            <person name="Hu Y."/>
        </authorList>
    </citation>
    <scope>NUCLEOTIDE SEQUENCE</scope>
    <source>
        <strain evidence="4">IB182493</strain>
    </source>
</reference>
<feature type="signal peptide" evidence="3">
    <location>
        <begin position="1"/>
        <end position="28"/>
    </location>
</feature>
<comment type="caution">
    <text evidence="4">The sequence shown here is derived from an EMBL/GenBank/DDBJ whole genome shotgun (WGS) entry which is preliminary data.</text>
</comment>
<proteinExistence type="predicted"/>
<keyword evidence="3" id="KW-0732">Signal</keyword>
<feature type="coiled-coil region" evidence="1">
    <location>
        <begin position="422"/>
        <end position="449"/>
    </location>
</feature>
<protein>
    <submittedName>
        <fullName evidence="4">Extracellular solute-binding protein</fullName>
    </submittedName>
</protein>
<dbReference type="PANTHER" id="PTHR43649:SF12">
    <property type="entry name" value="DIACETYLCHITOBIOSE BINDING PROTEIN DASA"/>
    <property type="match status" value="1"/>
</dbReference>
<dbReference type="Proteomes" id="UP000632125">
    <property type="component" value="Unassembled WGS sequence"/>
</dbReference>
<dbReference type="Pfam" id="PF01547">
    <property type="entry name" value="SBP_bac_1"/>
    <property type="match status" value="1"/>
</dbReference>
<keyword evidence="1" id="KW-0175">Coiled coil</keyword>
<dbReference type="Gene3D" id="3.40.190.10">
    <property type="entry name" value="Periplasmic binding protein-like II"/>
    <property type="match status" value="1"/>
</dbReference>
<evidence type="ECO:0000313" key="5">
    <source>
        <dbReference type="Proteomes" id="UP000632125"/>
    </source>
</evidence>
<dbReference type="SUPFAM" id="SSF53850">
    <property type="entry name" value="Periplasmic binding protein-like II"/>
    <property type="match status" value="1"/>
</dbReference>
<dbReference type="AlphaFoldDB" id="A0A927H455"/>
<feature type="chain" id="PRO_5037450167" evidence="3">
    <location>
        <begin position="29"/>
        <end position="452"/>
    </location>
</feature>
<dbReference type="PANTHER" id="PTHR43649">
    <property type="entry name" value="ARABINOSE-BINDING PROTEIN-RELATED"/>
    <property type="match status" value="1"/>
</dbReference>